<evidence type="ECO:0000256" key="1">
    <source>
        <dbReference type="ARBA" id="ARBA00022676"/>
    </source>
</evidence>
<gene>
    <name evidence="3" type="ORF">LCGC14_2621600</name>
</gene>
<dbReference type="GO" id="GO:0016757">
    <property type="term" value="F:glycosyltransferase activity"/>
    <property type="evidence" value="ECO:0007669"/>
    <property type="project" value="UniProtKB-KW"/>
</dbReference>
<dbReference type="EMBL" id="LAZR01044748">
    <property type="protein sequence ID" value="KKL03887.1"/>
    <property type="molecule type" value="Genomic_DNA"/>
</dbReference>
<keyword evidence="1" id="KW-0328">Glycosyltransferase</keyword>
<evidence type="ECO:0000313" key="3">
    <source>
        <dbReference type="EMBL" id="KKL03887.1"/>
    </source>
</evidence>
<comment type="caution">
    <text evidence="3">The sequence shown here is derived from an EMBL/GenBank/DDBJ whole genome shotgun (WGS) entry which is preliminary data.</text>
</comment>
<sequence>YKGLHYLIEAMPMITRHIKVNLLIVGEFWKGEEEYMKQIEDLGIGENVKVINKYVTNEEVGLYFAASDLVVLPYVSATGSGIVQAAFGCNKPVISTNVGCLSEVIDDMRTGYIVPPQDPQAIADAVVSFYKEGKRGGVCE</sequence>
<evidence type="ECO:0000256" key="2">
    <source>
        <dbReference type="ARBA" id="ARBA00022679"/>
    </source>
</evidence>
<dbReference type="PANTHER" id="PTHR12526:SF510">
    <property type="entry name" value="D-INOSITOL 3-PHOSPHATE GLYCOSYLTRANSFERASE"/>
    <property type="match status" value="1"/>
</dbReference>
<keyword evidence="2" id="KW-0808">Transferase</keyword>
<proteinExistence type="predicted"/>
<dbReference type="PANTHER" id="PTHR12526">
    <property type="entry name" value="GLYCOSYLTRANSFERASE"/>
    <property type="match status" value="1"/>
</dbReference>
<organism evidence="3">
    <name type="scientific">marine sediment metagenome</name>
    <dbReference type="NCBI Taxonomy" id="412755"/>
    <lineage>
        <taxon>unclassified sequences</taxon>
        <taxon>metagenomes</taxon>
        <taxon>ecological metagenomes</taxon>
    </lineage>
</organism>
<accession>A0A0F9AQI4</accession>
<dbReference type="SUPFAM" id="SSF53756">
    <property type="entry name" value="UDP-Glycosyltransferase/glycogen phosphorylase"/>
    <property type="match status" value="1"/>
</dbReference>
<dbReference type="AlphaFoldDB" id="A0A0F9AQI4"/>
<reference evidence="3" key="1">
    <citation type="journal article" date="2015" name="Nature">
        <title>Complex archaea that bridge the gap between prokaryotes and eukaryotes.</title>
        <authorList>
            <person name="Spang A."/>
            <person name="Saw J.H."/>
            <person name="Jorgensen S.L."/>
            <person name="Zaremba-Niedzwiedzka K."/>
            <person name="Martijn J."/>
            <person name="Lind A.E."/>
            <person name="van Eijk R."/>
            <person name="Schleper C."/>
            <person name="Guy L."/>
            <person name="Ettema T.J."/>
        </authorList>
    </citation>
    <scope>NUCLEOTIDE SEQUENCE</scope>
</reference>
<dbReference type="Gene3D" id="3.40.50.2000">
    <property type="entry name" value="Glycogen Phosphorylase B"/>
    <property type="match status" value="1"/>
</dbReference>
<dbReference type="Pfam" id="PF13692">
    <property type="entry name" value="Glyco_trans_1_4"/>
    <property type="match status" value="1"/>
</dbReference>
<feature type="non-terminal residue" evidence="3">
    <location>
        <position position="1"/>
    </location>
</feature>
<protein>
    <submittedName>
        <fullName evidence="3">Uncharacterized protein</fullName>
    </submittedName>
</protein>
<name>A0A0F9AQI4_9ZZZZ</name>